<feature type="region of interest" description="Disordered" evidence="1">
    <location>
        <begin position="162"/>
        <end position="187"/>
    </location>
</feature>
<reference evidence="3" key="1">
    <citation type="submission" date="2023-08" db="EMBL/GenBank/DDBJ databases">
        <title>Reference Genome Resource for the Citrus Pathogen Phytophthora citrophthora.</title>
        <authorList>
            <person name="Moller H."/>
            <person name="Coetzee B."/>
            <person name="Rose L.J."/>
            <person name="Van Niekerk J.M."/>
        </authorList>
    </citation>
    <scope>NUCLEOTIDE SEQUENCE</scope>
    <source>
        <strain evidence="3">STE-U-9442</strain>
    </source>
</reference>
<feature type="region of interest" description="Disordered" evidence="1">
    <location>
        <begin position="298"/>
        <end position="318"/>
    </location>
</feature>
<dbReference type="Pfam" id="PF24784">
    <property type="entry name" value="Temptin_C"/>
    <property type="match status" value="2"/>
</dbReference>
<proteinExistence type="predicted"/>
<evidence type="ECO:0000259" key="2">
    <source>
        <dbReference type="Pfam" id="PF24784"/>
    </source>
</evidence>
<feature type="domain" description="Temptin Cys/Cys disulfide" evidence="2">
    <location>
        <begin position="247"/>
        <end position="340"/>
    </location>
</feature>
<dbReference type="PANTHER" id="PTHR34737:SF2">
    <property type="entry name" value="EF-HAND DOMAIN-CONTAINING PROTEIN"/>
    <property type="match status" value="1"/>
</dbReference>
<feature type="domain" description="Temptin Cys/Cys disulfide" evidence="2">
    <location>
        <begin position="46"/>
        <end position="137"/>
    </location>
</feature>
<keyword evidence="4" id="KW-1185">Reference proteome</keyword>
<name>A0AAD9GCA5_9STRA</name>
<evidence type="ECO:0000313" key="4">
    <source>
        <dbReference type="Proteomes" id="UP001259832"/>
    </source>
</evidence>
<evidence type="ECO:0000256" key="1">
    <source>
        <dbReference type="SAM" id="MobiDB-lite"/>
    </source>
</evidence>
<dbReference type="InterPro" id="IPR055313">
    <property type="entry name" value="Temptin-like"/>
</dbReference>
<gene>
    <name evidence="3" type="ORF">P3T76_010411</name>
</gene>
<dbReference type="EMBL" id="JASMQC010000022">
    <property type="protein sequence ID" value="KAK1935716.1"/>
    <property type="molecule type" value="Genomic_DNA"/>
</dbReference>
<comment type="caution">
    <text evidence="3">The sequence shown here is derived from an EMBL/GenBank/DDBJ whole genome shotgun (WGS) entry which is preliminary data.</text>
</comment>
<feature type="region of interest" description="Disordered" evidence="1">
    <location>
        <begin position="356"/>
        <end position="388"/>
    </location>
</feature>
<evidence type="ECO:0000313" key="3">
    <source>
        <dbReference type="EMBL" id="KAK1935716.1"/>
    </source>
</evidence>
<dbReference type="InterPro" id="IPR057626">
    <property type="entry name" value="S-S_Temptin"/>
</dbReference>
<organism evidence="3 4">
    <name type="scientific">Phytophthora citrophthora</name>
    <dbReference type="NCBI Taxonomy" id="4793"/>
    <lineage>
        <taxon>Eukaryota</taxon>
        <taxon>Sar</taxon>
        <taxon>Stramenopiles</taxon>
        <taxon>Oomycota</taxon>
        <taxon>Peronosporomycetes</taxon>
        <taxon>Peronosporales</taxon>
        <taxon>Peronosporaceae</taxon>
        <taxon>Phytophthora</taxon>
    </lineage>
</organism>
<dbReference type="Proteomes" id="UP001259832">
    <property type="component" value="Unassembled WGS sequence"/>
</dbReference>
<feature type="compositionally biased region" description="Polar residues" evidence="1">
    <location>
        <begin position="298"/>
        <end position="312"/>
    </location>
</feature>
<protein>
    <submittedName>
        <fullName evidence="3">Temptin</fullName>
    </submittedName>
</protein>
<accession>A0AAD9GCA5</accession>
<sequence length="429" mass="41880">MNDKPLRAVLTLQNAINCAASPQVSSLKMSRAISLALVATSVAVVSARPAYVALIPNGANVKGFPALGHVNPEGGGANNDFGLDFASAGKSWTKEFCEKDSDGDGQTNGQELGDPCCEWAETSNAVVKWKEGVSHPGNATSKADPSLWASISCGSSSGSTSITATAGSTTGSSAGTVDAGAPSTDASTSSAAAAASSTSSASAASSSSSAASSVAPALFSAVGPLNSTAMSRATLSIALVATAAVIVNARPAYVARLPNGDNVSGVAALGHVDPAGGGANNDFGLAFESAGESWTTEFCQQDSDGDGQTNGQELGDPCCEWVQDSNAVVQWTEGVSHPGDSSSTSDESLWASITCGSSTTNSTSTTTGSGSSTGTVDAGSPTTGATDAATSASAASSNAAGSSSSAASAVTPAMYSAVSVAAAIAAFFM</sequence>
<dbReference type="AlphaFoldDB" id="A0AAD9GCA5"/>
<dbReference type="PANTHER" id="PTHR34737">
    <property type="entry name" value="EF-HAND DOMAIN-CONTAINING PROTEIN"/>
    <property type="match status" value="1"/>
</dbReference>